<feature type="modified residue" description="N6-(pyridoxal phosphate)lysine" evidence="6">
    <location>
        <position position="74"/>
    </location>
</feature>
<dbReference type="UniPathway" id="UPA00034">
    <property type="reaction ID" value="UER00027"/>
</dbReference>
<evidence type="ECO:0000313" key="10">
    <source>
        <dbReference type="Proteomes" id="UP000053370"/>
    </source>
</evidence>
<protein>
    <recommendedName>
        <fullName evidence="5 7">Diaminopimelate decarboxylase</fullName>
        <ecNumber evidence="5 7">4.1.1.20</ecNumber>
    </recommendedName>
</protein>
<dbReference type="NCBIfam" id="TIGR01048">
    <property type="entry name" value="lysA"/>
    <property type="match status" value="1"/>
</dbReference>
<dbReference type="RefSeq" id="WP_062283047.1">
    <property type="nucleotide sequence ID" value="NZ_DF968181.1"/>
</dbReference>
<dbReference type="PATRIC" id="fig|1678840.3.peg.3048"/>
<evidence type="ECO:0000256" key="5">
    <source>
        <dbReference type="NCBIfam" id="TIGR01048"/>
    </source>
</evidence>
<keyword evidence="4 7" id="KW-0456">Lyase</keyword>
<dbReference type="Proteomes" id="UP000053370">
    <property type="component" value="Unassembled WGS sequence"/>
</dbReference>
<name>A0A0S7BXW5_9CHLR</name>
<comment type="cofactor">
    <cofactor evidence="1 6 7">
        <name>pyridoxal 5'-phosphate</name>
        <dbReference type="ChEBI" id="CHEBI:597326"/>
    </cofactor>
</comment>
<organism evidence="9">
    <name type="scientific">Flexilinea flocculi</name>
    <dbReference type="NCBI Taxonomy" id="1678840"/>
    <lineage>
        <taxon>Bacteria</taxon>
        <taxon>Bacillati</taxon>
        <taxon>Chloroflexota</taxon>
        <taxon>Anaerolineae</taxon>
        <taxon>Anaerolineales</taxon>
        <taxon>Anaerolineaceae</taxon>
        <taxon>Flexilinea</taxon>
    </lineage>
</organism>
<dbReference type="EC" id="4.1.1.20" evidence="5 7"/>
<dbReference type="PANTHER" id="PTHR43727">
    <property type="entry name" value="DIAMINOPIMELATE DECARBOXYLASE"/>
    <property type="match status" value="1"/>
</dbReference>
<keyword evidence="10" id="KW-1185">Reference proteome</keyword>
<dbReference type="SUPFAM" id="SSF51419">
    <property type="entry name" value="PLP-binding barrel"/>
    <property type="match status" value="1"/>
</dbReference>
<dbReference type="InterPro" id="IPR009006">
    <property type="entry name" value="Ala_racemase/Decarboxylase_C"/>
</dbReference>
<dbReference type="EMBL" id="DF968181">
    <property type="protein sequence ID" value="GAP41568.1"/>
    <property type="molecule type" value="Genomic_DNA"/>
</dbReference>
<keyword evidence="2 7" id="KW-0210">Decarboxylase</keyword>
<dbReference type="PANTHER" id="PTHR43727:SF2">
    <property type="entry name" value="GROUP IV DECARBOXYLASE"/>
    <property type="match status" value="1"/>
</dbReference>
<dbReference type="GO" id="GO:0008836">
    <property type="term" value="F:diaminopimelate decarboxylase activity"/>
    <property type="evidence" value="ECO:0007669"/>
    <property type="project" value="UniProtKB-UniRule"/>
</dbReference>
<dbReference type="InterPro" id="IPR002986">
    <property type="entry name" value="DAP_deCOOHase_LysA"/>
</dbReference>
<dbReference type="AlphaFoldDB" id="A0A0S7BXW5"/>
<dbReference type="GO" id="GO:0009089">
    <property type="term" value="P:lysine biosynthetic process via diaminopimelate"/>
    <property type="evidence" value="ECO:0007669"/>
    <property type="project" value="UniProtKB-UniRule"/>
</dbReference>
<sequence length="435" mass="48281">MSSFIEKDLFPLSTELRPDGSITIAGSSLKKLAKDFGSPLYLYDSETIRANIQKLKNAFSTFYPGNFAIAYASKAYLSRKFAEKIAKQDIELDVVSMAELLIALKAGFSPKQIHFHGNNKTTEEIQKAIDCNIHALVIDNMDELLYAEKIAASKNKCVKIWLRITPDIHVKTHPHIETSAAESKFGFHVTTGEAKAGIQYALKSHFFELTGLHCHLGSQIFDPLPYRITIQMLYDLASECGYVPSELSPGGGWGVPYSTEDPVADPNDWIEHISSAVIEQCRQKQMPLPKIVIEPGRWLVAKAGVSIYQIGSQKSTPNGLRIIAINGGMSDNPRNALYQAKYTAVINGKIASNEVFPSRIVGKFCESGDTLIDQVYLPEAERDDLLIIPVSGAYQLSMASNYNLAPRPAVLWLESGGIYELLQYRENPEESSWWA</sequence>
<dbReference type="InterPro" id="IPR000183">
    <property type="entry name" value="Orn/DAP/Arg_de-COase"/>
</dbReference>
<proteinExistence type="predicted"/>
<dbReference type="OrthoDB" id="9802241at2"/>
<dbReference type="Gene3D" id="2.40.37.10">
    <property type="entry name" value="Lyase, Ornithine Decarboxylase, Chain A, domain 1"/>
    <property type="match status" value="1"/>
</dbReference>
<dbReference type="FunFam" id="3.20.20.10:FF:000003">
    <property type="entry name" value="Diaminopimelate decarboxylase"/>
    <property type="match status" value="1"/>
</dbReference>
<evidence type="ECO:0000313" key="9">
    <source>
        <dbReference type="EMBL" id="GAP41568.1"/>
    </source>
</evidence>
<evidence type="ECO:0000256" key="2">
    <source>
        <dbReference type="ARBA" id="ARBA00022793"/>
    </source>
</evidence>
<comment type="catalytic activity">
    <reaction evidence="7">
        <text>meso-2,6-diaminopimelate + H(+) = L-lysine + CO2</text>
        <dbReference type="Rhea" id="RHEA:15101"/>
        <dbReference type="ChEBI" id="CHEBI:15378"/>
        <dbReference type="ChEBI" id="CHEBI:16526"/>
        <dbReference type="ChEBI" id="CHEBI:32551"/>
        <dbReference type="ChEBI" id="CHEBI:57791"/>
        <dbReference type="EC" id="4.1.1.20"/>
    </reaction>
</comment>
<dbReference type="PRINTS" id="PR01181">
    <property type="entry name" value="DAPDCRBXLASE"/>
</dbReference>
<reference evidence="9" key="1">
    <citation type="journal article" date="2015" name="Genome Announc.">
        <title>Draft Genome Sequence of Anaerolineae Strain TC1, a Novel Isolate from a Methanogenic Wastewater Treatment System.</title>
        <authorList>
            <person name="Matsuura N."/>
            <person name="Tourlousse D.M."/>
            <person name="Sun L."/>
            <person name="Toyonaga M."/>
            <person name="Kuroda K."/>
            <person name="Ohashi A."/>
            <person name="Cruz R."/>
            <person name="Yamaguchi T."/>
            <person name="Sekiguchi Y."/>
        </authorList>
    </citation>
    <scope>NUCLEOTIDE SEQUENCE [LARGE SCALE GENOMIC DNA]</scope>
    <source>
        <strain evidence="9">TC1</strain>
    </source>
</reference>
<keyword evidence="7" id="KW-0028">Amino-acid biosynthesis</keyword>
<evidence type="ECO:0000256" key="4">
    <source>
        <dbReference type="ARBA" id="ARBA00023239"/>
    </source>
</evidence>
<keyword evidence="3 6" id="KW-0663">Pyridoxal phosphate</keyword>
<evidence type="ECO:0000256" key="6">
    <source>
        <dbReference type="PIRSR" id="PIRSR600183-50"/>
    </source>
</evidence>
<dbReference type="InterPro" id="IPR022644">
    <property type="entry name" value="De-COase2_N"/>
</dbReference>
<feature type="active site" description="Proton donor" evidence="6">
    <location>
        <position position="365"/>
    </location>
</feature>
<keyword evidence="7" id="KW-0457">Lysine biosynthesis</keyword>
<feature type="domain" description="Orn/DAP/Arg decarboxylase 2 N-terminal" evidence="8">
    <location>
        <begin position="51"/>
        <end position="301"/>
    </location>
</feature>
<dbReference type="Pfam" id="PF02784">
    <property type="entry name" value="Orn_Arg_deC_N"/>
    <property type="match status" value="1"/>
</dbReference>
<dbReference type="PRINTS" id="PR01179">
    <property type="entry name" value="ODADCRBXLASE"/>
</dbReference>
<comment type="pathway">
    <text evidence="7">Amino-acid biosynthesis; L-lysine biosynthesis via DAP pathway; L-lysine from DL-2,6-diaminopimelate: step 1/1.</text>
</comment>
<dbReference type="Gene3D" id="3.20.20.10">
    <property type="entry name" value="Alanine racemase"/>
    <property type="match status" value="1"/>
</dbReference>
<gene>
    <name evidence="9" type="ORF">ATC1_131560</name>
</gene>
<dbReference type="SUPFAM" id="SSF50621">
    <property type="entry name" value="Alanine racemase C-terminal domain-like"/>
    <property type="match status" value="1"/>
</dbReference>
<accession>A0A0S7BXW5</accession>
<dbReference type="CDD" id="cd06828">
    <property type="entry name" value="PLPDE_III_DapDC"/>
    <property type="match status" value="1"/>
</dbReference>
<evidence type="ECO:0000256" key="3">
    <source>
        <dbReference type="ARBA" id="ARBA00022898"/>
    </source>
</evidence>
<evidence type="ECO:0000259" key="8">
    <source>
        <dbReference type="Pfam" id="PF02784"/>
    </source>
</evidence>
<evidence type="ECO:0000256" key="1">
    <source>
        <dbReference type="ARBA" id="ARBA00001933"/>
    </source>
</evidence>
<evidence type="ECO:0000256" key="7">
    <source>
        <dbReference type="RuleBase" id="RU003738"/>
    </source>
</evidence>
<dbReference type="STRING" id="1678840.ATC1_131560"/>
<dbReference type="InterPro" id="IPR029066">
    <property type="entry name" value="PLP-binding_barrel"/>
</dbReference>